<protein>
    <submittedName>
        <fullName evidence="1">Uncharacterized protein</fullName>
    </submittedName>
</protein>
<gene>
    <name evidence="1" type="ORF">HG542_17530</name>
</gene>
<dbReference type="AlphaFoldDB" id="A0A7Y7E7Z5"/>
<name>A0A7Y7E7Z5_STRMO</name>
<dbReference type="EMBL" id="JABBXF010000037">
    <property type="protein sequence ID" value="NVK79458.1"/>
    <property type="molecule type" value="Genomic_DNA"/>
</dbReference>
<evidence type="ECO:0000313" key="1">
    <source>
        <dbReference type="EMBL" id="NVK79458.1"/>
    </source>
</evidence>
<keyword evidence="2" id="KW-1185">Reference proteome</keyword>
<evidence type="ECO:0000313" key="2">
    <source>
        <dbReference type="Proteomes" id="UP000587462"/>
    </source>
</evidence>
<organism evidence="1 2">
    <name type="scientific">Streptomyces morookaense</name>
    <name type="common">Streptoverticillium morookaense</name>
    <dbReference type="NCBI Taxonomy" id="1970"/>
    <lineage>
        <taxon>Bacteria</taxon>
        <taxon>Bacillati</taxon>
        <taxon>Actinomycetota</taxon>
        <taxon>Actinomycetes</taxon>
        <taxon>Kitasatosporales</taxon>
        <taxon>Streptomycetaceae</taxon>
        <taxon>Streptomyces</taxon>
    </lineage>
</organism>
<dbReference type="Proteomes" id="UP000587462">
    <property type="component" value="Unassembled WGS sequence"/>
</dbReference>
<reference evidence="1 2" key="1">
    <citation type="submission" date="2020-04" db="EMBL/GenBank/DDBJ databases">
        <title>Draft Genome Sequence of Streptomyces morookaense DSM 40503, an 8-azaguanine-producing strain.</title>
        <authorList>
            <person name="Qi J."/>
            <person name="Gao J.-M."/>
        </authorList>
    </citation>
    <scope>NUCLEOTIDE SEQUENCE [LARGE SCALE GENOMIC DNA]</scope>
    <source>
        <strain evidence="1 2">DSM 40503</strain>
    </source>
</reference>
<comment type="caution">
    <text evidence="1">The sequence shown here is derived from an EMBL/GenBank/DDBJ whole genome shotgun (WGS) entry which is preliminary data.</text>
</comment>
<dbReference type="RefSeq" id="WP_171082492.1">
    <property type="nucleotide sequence ID" value="NZ_BNBU01000001.1"/>
</dbReference>
<dbReference type="Gene3D" id="2.30.320.10">
    <property type="entry name" value="YwqG-like"/>
    <property type="match status" value="1"/>
</dbReference>
<accession>A0A7Y7E7Z5</accession>
<proteinExistence type="predicted"/>
<sequence>MPRTTPARPIDIEAVFPELREHTSIATRLHPRPGCPGPTDSSAGGPLLWPDDEPWPVCTAPHRKSRGELLDNVRARRRILDAAWSRQEPAGPTDEERERLASLNKRSKYAPELSDDAPIPMLPVLQLFRGDVPALGFPDGKDVLQILWCPFDAHGEGNEIDVRLVWRNSTLTSTQLTEVPEIKVVGRGGYVPDACVLQPEQIIEHQTFELLPEALQESLEEWEDWDNEESPHYQYDLSVAPGWKAGGFASWHLTGPQRMVCDCGAPMQLLVTIDSKEWDNGSLSWRPVEDAETPAHGISTPTRVVVGRAGALRIFVCTIDASHPHRINEQ</sequence>